<evidence type="ECO:0000313" key="1">
    <source>
        <dbReference type="EMBL" id="QQZ08450.1"/>
    </source>
</evidence>
<gene>
    <name evidence="1" type="ORF">I5776_15450</name>
</gene>
<keyword evidence="2" id="KW-1185">Reference proteome</keyword>
<organism evidence="1 2">
    <name type="scientific">Heyndrickxia vini</name>
    <dbReference type="NCBI Taxonomy" id="1476025"/>
    <lineage>
        <taxon>Bacteria</taxon>
        <taxon>Bacillati</taxon>
        <taxon>Bacillota</taxon>
        <taxon>Bacilli</taxon>
        <taxon>Bacillales</taxon>
        <taxon>Bacillaceae</taxon>
        <taxon>Heyndrickxia</taxon>
    </lineage>
</organism>
<proteinExistence type="predicted"/>
<dbReference type="RefSeq" id="WP_202777266.1">
    <property type="nucleotide sequence ID" value="NZ_CP065425.1"/>
</dbReference>
<name>A0ABX7DZQ7_9BACI</name>
<evidence type="ECO:0000313" key="2">
    <source>
        <dbReference type="Proteomes" id="UP000595691"/>
    </source>
</evidence>
<protein>
    <submittedName>
        <fullName evidence="1">Uncharacterized protein</fullName>
    </submittedName>
</protein>
<dbReference type="Proteomes" id="UP000595691">
    <property type="component" value="Chromosome"/>
</dbReference>
<accession>A0ABX7DZQ7</accession>
<dbReference type="EMBL" id="CP065425">
    <property type="protein sequence ID" value="QQZ08450.1"/>
    <property type="molecule type" value="Genomic_DNA"/>
</dbReference>
<reference evidence="1 2" key="1">
    <citation type="submission" date="2020-11" db="EMBL/GenBank/DDBJ databases">
        <title>Taxonomic evaluation of the Bacillus sporothermodurans group of bacteria based on whole genome sequences.</title>
        <authorList>
            <person name="Fiedler G."/>
            <person name="Herbstmann A.-D."/>
            <person name="Doll E."/>
            <person name="Wenning M."/>
            <person name="Brinks E."/>
            <person name="Kabisch J."/>
            <person name="Breitenwieser F."/>
            <person name="Lappann M."/>
            <person name="Boehnlein C."/>
            <person name="Franz C."/>
        </authorList>
    </citation>
    <scope>NUCLEOTIDE SEQUENCE [LARGE SCALE GENOMIC DNA]</scope>
    <source>
        <strain evidence="1 2">JCM 19841</strain>
    </source>
</reference>
<sequence>MVRKRMKTRVMVNQISVNSIDTASGIFVGTNYANNWSSHRKSNYGFGSLSHSQASNNYSQVIDNDLVDTPINSQSYLLMDQQMSGNNNNQLDIGEININVLDSNAALTIGDNSLNGWSSHSKRNAGQGKLIGAINNTDNKNSVTDSDLVDTTISNSNIGIPT</sequence>